<dbReference type="STRING" id="1391653.AKJ08_1671"/>
<keyword evidence="4 5" id="KW-0143">Chaperone</keyword>
<dbReference type="GO" id="GO:0005840">
    <property type="term" value="C:ribosome"/>
    <property type="evidence" value="ECO:0007669"/>
    <property type="project" value="InterPro"/>
</dbReference>
<comment type="domain">
    <text evidence="5">The PRC barrel domain binds ribosomal protein uS19.</text>
</comment>
<evidence type="ECO:0000259" key="7">
    <source>
        <dbReference type="Pfam" id="PF24986"/>
    </source>
</evidence>
<keyword evidence="2 5" id="KW-0690">Ribosome biogenesis</keyword>
<dbReference type="HAMAP" id="MF_00014">
    <property type="entry name" value="Ribosome_mat_RimM"/>
    <property type="match status" value="1"/>
</dbReference>
<accession>A0A0K1PDU5</accession>
<reference evidence="8 9" key="1">
    <citation type="submission" date="2015-08" db="EMBL/GenBank/DDBJ databases">
        <authorList>
            <person name="Babu N.S."/>
            <person name="Beckwith C.J."/>
            <person name="Beseler K.G."/>
            <person name="Brison A."/>
            <person name="Carone J.V."/>
            <person name="Caskin T.P."/>
            <person name="Diamond M."/>
            <person name="Durham M.E."/>
            <person name="Foxe J.M."/>
            <person name="Go M."/>
            <person name="Henderson B.A."/>
            <person name="Jones I.B."/>
            <person name="McGettigan J.A."/>
            <person name="Micheletti S.J."/>
            <person name="Nasrallah M.E."/>
            <person name="Ortiz D."/>
            <person name="Piller C.R."/>
            <person name="Privatt S.R."/>
            <person name="Schneider S.L."/>
            <person name="Sharp S."/>
            <person name="Smith T.C."/>
            <person name="Stanton J.D."/>
            <person name="Ullery H.E."/>
            <person name="Wilson R.J."/>
            <person name="Serrano M.G."/>
            <person name="Buck G."/>
            <person name="Lee V."/>
            <person name="Wang Y."/>
            <person name="Carvalho R."/>
            <person name="Voegtly L."/>
            <person name="Shi R."/>
            <person name="Duckworth R."/>
            <person name="Johnson A."/>
            <person name="Loviza R."/>
            <person name="Walstead R."/>
            <person name="Shah Z."/>
            <person name="Kiflezghi M."/>
            <person name="Wade K."/>
            <person name="Ball S.L."/>
            <person name="Bradley K.W."/>
            <person name="Asai D.J."/>
            <person name="Bowman C.A."/>
            <person name="Russell D.A."/>
            <person name="Pope W.H."/>
            <person name="Jacobs-Sera D."/>
            <person name="Hendrix R.W."/>
            <person name="Hatfull G.F."/>
        </authorList>
    </citation>
    <scope>NUCLEOTIDE SEQUENCE [LARGE SCALE GENOMIC DNA]</scope>
    <source>
        <strain evidence="8 9">DSM 27710</strain>
    </source>
</reference>
<keyword evidence="1 5" id="KW-0963">Cytoplasm</keyword>
<dbReference type="Gene3D" id="2.30.30.240">
    <property type="entry name" value="PRC-barrel domain"/>
    <property type="match status" value="1"/>
</dbReference>
<dbReference type="PANTHER" id="PTHR33692">
    <property type="entry name" value="RIBOSOME MATURATION FACTOR RIMM"/>
    <property type="match status" value="1"/>
</dbReference>
<gene>
    <name evidence="5" type="primary">rimM</name>
    <name evidence="8" type="ORF">AKJ08_1671</name>
</gene>
<dbReference type="Pfam" id="PF24986">
    <property type="entry name" value="PRC_RimM"/>
    <property type="match status" value="1"/>
</dbReference>
<dbReference type="SUPFAM" id="SSF50447">
    <property type="entry name" value="Translation proteins"/>
    <property type="match status" value="1"/>
</dbReference>
<dbReference type="SUPFAM" id="SSF50346">
    <property type="entry name" value="PRC-barrel domain"/>
    <property type="match status" value="1"/>
</dbReference>
<comment type="function">
    <text evidence="5">An accessory protein needed during the final step in the assembly of 30S ribosomal subunit, possibly for assembly of the head region. Essential for efficient processing of 16S rRNA. May be needed both before and after RbfA during the maturation of 16S rRNA. It has affinity for free ribosomal 30S subunits but not for 70S ribosomes.</text>
</comment>
<sequence length="165" mass="17691">MIRVGLIARPHGVRGAVVVTLDNPSSDSLFGVDHVHLGAGGQAPARFEVRRAGPGRKGQVILVLDGVETPEAVDALRGREVLLDEAQLPALEEHEFWIRDLVGLAAFDSDGTSLGRVEEVVDTAEVPVLIVRDGKDEAFVPFSDPYVVEVDLQARRIVVAPVESA</sequence>
<comment type="subunit">
    <text evidence="5">Binds ribosomal protein uS19.</text>
</comment>
<dbReference type="InterPro" id="IPR002676">
    <property type="entry name" value="RimM_N"/>
</dbReference>
<evidence type="ECO:0000256" key="3">
    <source>
        <dbReference type="ARBA" id="ARBA00022552"/>
    </source>
</evidence>
<dbReference type="NCBIfam" id="TIGR02273">
    <property type="entry name" value="16S_RimM"/>
    <property type="match status" value="1"/>
</dbReference>
<dbReference type="InterPro" id="IPR036976">
    <property type="entry name" value="RimM_N_sf"/>
</dbReference>
<evidence type="ECO:0000313" key="9">
    <source>
        <dbReference type="Proteomes" id="UP000055590"/>
    </source>
</evidence>
<evidence type="ECO:0000256" key="5">
    <source>
        <dbReference type="HAMAP-Rule" id="MF_00014"/>
    </source>
</evidence>
<dbReference type="InterPro" id="IPR056792">
    <property type="entry name" value="PRC_RimM"/>
</dbReference>
<dbReference type="PATRIC" id="fig|1391653.3.peg.1753"/>
<dbReference type="KEGG" id="vin:AKJ08_1671"/>
<evidence type="ECO:0000256" key="1">
    <source>
        <dbReference type="ARBA" id="ARBA00022490"/>
    </source>
</evidence>
<proteinExistence type="inferred from homology"/>
<dbReference type="GO" id="GO:0006364">
    <property type="term" value="P:rRNA processing"/>
    <property type="evidence" value="ECO:0007669"/>
    <property type="project" value="UniProtKB-UniRule"/>
</dbReference>
<dbReference type="GO" id="GO:0043022">
    <property type="term" value="F:ribosome binding"/>
    <property type="evidence" value="ECO:0007669"/>
    <property type="project" value="InterPro"/>
</dbReference>
<dbReference type="OrthoDB" id="5381335at2"/>
<dbReference type="InterPro" id="IPR011961">
    <property type="entry name" value="RimM"/>
</dbReference>
<dbReference type="RefSeq" id="WP_050725615.1">
    <property type="nucleotide sequence ID" value="NZ_CP012332.1"/>
</dbReference>
<feature type="domain" description="RimM N-terminal" evidence="6">
    <location>
        <begin position="4"/>
        <end position="86"/>
    </location>
</feature>
<evidence type="ECO:0000313" key="8">
    <source>
        <dbReference type="EMBL" id="AKU91284.1"/>
    </source>
</evidence>
<keyword evidence="3 5" id="KW-0698">rRNA processing</keyword>
<evidence type="ECO:0000256" key="2">
    <source>
        <dbReference type="ARBA" id="ARBA00022517"/>
    </source>
</evidence>
<dbReference type="InterPro" id="IPR011033">
    <property type="entry name" value="PRC_barrel-like_sf"/>
</dbReference>
<comment type="subcellular location">
    <subcellularLocation>
        <location evidence="5">Cytoplasm</location>
    </subcellularLocation>
</comment>
<dbReference type="GO" id="GO:0042274">
    <property type="term" value="P:ribosomal small subunit biogenesis"/>
    <property type="evidence" value="ECO:0007669"/>
    <property type="project" value="UniProtKB-UniRule"/>
</dbReference>
<organism evidence="8 9">
    <name type="scientific">Vulgatibacter incomptus</name>
    <dbReference type="NCBI Taxonomy" id="1391653"/>
    <lineage>
        <taxon>Bacteria</taxon>
        <taxon>Pseudomonadati</taxon>
        <taxon>Myxococcota</taxon>
        <taxon>Myxococcia</taxon>
        <taxon>Myxococcales</taxon>
        <taxon>Cystobacterineae</taxon>
        <taxon>Vulgatibacteraceae</taxon>
        <taxon>Vulgatibacter</taxon>
    </lineage>
</organism>
<name>A0A0K1PDU5_9BACT</name>
<comment type="similarity">
    <text evidence="5">Belongs to the RimM family.</text>
</comment>
<dbReference type="AlphaFoldDB" id="A0A0K1PDU5"/>
<keyword evidence="9" id="KW-1185">Reference proteome</keyword>
<evidence type="ECO:0000256" key="4">
    <source>
        <dbReference type="ARBA" id="ARBA00023186"/>
    </source>
</evidence>
<protein>
    <recommendedName>
        <fullName evidence="5">Ribosome maturation factor RimM</fullName>
    </recommendedName>
</protein>
<dbReference type="Proteomes" id="UP000055590">
    <property type="component" value="Chromosome"/>
</dbReference>
<feature type="domain" description="Ribosome maturation factor RimM PRC barrel" evidence="7">
    <location>
        <begin position="100"/>
        <end position="161"/>
    </location>
</feature>
<dbReference type="EMBL" id="CP012332">
    <property type="protein sequence ID" value="AKU91284.1"/>
    <property type="molecule type" value="Genomic_DNA"/>
</dbReference>
<dbReference type="GO" id="GO:0005737">
    <property type="term" value="C:cytoplasm"/>
    <property type="evidence" value="ECO:0007669"/>
    <property type="project" value="UniProtKB-SubCell"/>
</dbReference>
<dbReference type="Gene3D" id="2.40.30.60">
    <property type="entry name" value="RimM"/>
    <property type="match status" value="1"/>
</dbReference>
<evidence type="ECO:0000259" key="6">
    <source>
        <dbReference type="Pfam" id="PF01782"/>
    </source>
</evidence>
<dbReference type="Pfam" id="PF01782">
    <property type="entry name" value="RimM"/>
    <property type="match status" value="1"/>
</dbReference>
<dbReference type="PANTHER" id="PTHR33692:SF1">
    <property type="entry name" value="RIBOSOME MATURATION FACTOR RIMM"/>
    <property type="match status" value="1"/>
</dbReference>
<dbReference type="InterPro" id="IPR009000">
    <property type="entry name" value="Transl_B-barrel_sf"/>
</dbReference>